<protein>
    <recommendedName>
        <fullName evidence="3">Movement protein TGBp3</fullName>
    </recommendedName>
    <alternativeName>
        <fullName evidence="12">Triple gene block 3 protein</fullName>
    </alternativeName>
</protein>
<keyword evidence="4" id="KW-0813">Transport</keyword>
<accession>A0A6M3I111</accession>
<evidence type="ECO:0000256" key="2">
    <source>
        <dbReference type="ARBA" id="ARBA00010355"/>
    </source>
</evidence>
<evidence type="ECO:0000256" key="5">
    <source>
        <dbReference type="ARBA" id="ARBA00022692"/>
    </source>
</evidence>
<keyword evidence="8" id="KW-0916">Viral movement protein</keyword>
<comment type="similarity">
    <text evidence="2">Belongs to the Tymovirales TGBp3 protein family.</text>
</comment>
<evidence type="ECO:0000256" key="8">
    <source>
        <dbReference type="ARBA" id="ARBA00023031"/>
    </source>
</evidence>
<keyword evidence="9" id="KW-0472">Membrane</keyword>
<evidence type="ECO:0000256" key="7">
    <source>
        <dbReference type="ARBA" id="ARBA00022989"/>
    </source>
</evidence>
<name>A0A6M3I111_9VIRU</name>
<evidence type="ECO:0000256" key="4">
    <source>
        <dbReference type="ARBA" id="ARBA00022448"/>
    </source>
</evidence>
<evidence type="ECO:0000256" key="10">
    <source>
        <dbReference type="ARBA" id="ARBA00023184"/>
    </source>
</evidence>
<dbReference type="EMBL" id="MN613586">
    <property type="protein sequence ID" value="QIZ03196.1"/>
    <property type="molecule type" value="Genomic_RNA"/>
</dbReference>
<organism evidence="13">
    <name type="scientific">Grapevine virus T</name>
    <dbReference type="NCBI Taxonomy" id="2016035"/>
    <lineage>
        <taxon>Viruses</taxon>
        <taxon>Riboviria</taxon>
        <taxon>Orthornavirae</taxon>
        <taxon>Kitrinoviricota</taxon>
        <taxon>Alsuviricetes</taxon>
        <taxon>Tymovirales</taxon>
        <taxon>Betaflexiviridae</taxon>
        <taxon>Quinvirinae</taxon>
        <taxon>Foveavirus</taxon>
        <taxon>Foveavirus tafvitis</taxon>
    </lineage>
</organism>
<reference evidence="13" key="1">
    <citation type="submission" date="2019-10" db="EMBL/GenBank/DDBJ databases">
        <title>Detection of grapevine virus T by degenerate PCR primers and high throughput sequencing.</title>
        <authorList>
            <person name="Diaz-Lara A."/>
            <person name="Al Rwahnih M."/>
        </authorList>
    </citation>
    <scope>NUCLEOTIDE SEQUENCE</scope>
    <source>
        <strain evidence="13">FA</strain>
    </source>
</reference>
<sequence length="78" mass="8247">MQWKDLALGLLGAVLVTLILAFVGGERGVNCFIRITGESVTVSNCGNLHEVPDVIRAVRGVWSSLGVGGKFDIESNCS</sequence>
<proteinExistence type="inferred from homology"/>
<evidence type="ECO:0000256" key="11">
    <source>
        <dbReference type="ARBA" id="ARBA00025270"/>
    </source>
</evidence>
<evidence type="ECO:0000256" key="6">
    <source>
        <dbReference type="ARBA" id="ARBA00022870"/>
    </source>
</evidence>
<keyword evidence="7" id="KW-1133">Transmembrane helix</keyword>
<gene>
    <name evidence="13" type="primary">ORF4</name>
</gene>
<evidence type="ECO:0000256" key="12">
    <source>
        <dbReference type="ARBA" id="ARBA00033148"/>
    </source>
</evidence>
<comment type="subcellular location">
    <subcellularLocation>
        <location evidence="1">Host endoplasmic reticulum membrane</location>
    </subcellularLocation>
</comment>
<evidence type="ECO:0000313" key="13">
    <source>
        <dbReference type="EMBL" id="QIZ03196.1"/>
    </source>
</evidence>
<dbReference type="Pfam" id="PF02495">
    <property type="entry name" value="TGBp3"/>
    <property type="match status" value="1"/>
</dbReference>
<dbReference type="InterPro" id="IPR003411">
    <property type="entry name" value="TGBp3"/>
</dbReference>
<evidence type="ECO:0000256" key="9">
    <source>
        <dbReference type="ARBA" id="ARBA00023136"/>
    </source>
</evidence>
<comment type="function">
    <text evidence="11">Plays a role in viral cell-to-cell propagation, by facilitating genome transport to neighboring plant cells through plasmosdesmata. May induce the formation of granular vesicles derived from the Endoplasmic reticulum, which align on actin filaments.</text>
</comment>
<evidence type="ECO:0000256" key="3">
    <source>
        <dbReference type="ARBA" id="ARBA00013812"/>
    </source>
</evidence>
<evidence type="ECO:0000256" key="1">
    <source>
        <dbReference type="ARBA" id="ARBA00004625"/>
    </source>
</evidence>
<keyword evidence="6" id="KW-1043">Host membrane</keyword>
<keyword evidence="5" id="KW-0812">Transmembrane</keyword>
<keyword evidence="10" id="KW-1038">Host endoplasmic reticulum</keyword>
<dbReference type="GO" id="GO:0046740">
    <property type="term" value="P:transport of virus in host, cell to cell"/>
    <property type="evidence" value="ECO:0007669"/>
    <property type="project" value="UniProtKB-KW"/>
</dbReference>
<dbReference type="GO" id="GO:0044167">
    <property type="term" value="C:host cell endoplasmic reticulum membrane"/>
    <property type="evidence" value="ECO:0007669"/>
    <property type="project" value="UniProtKB-SubCell"/>
</dbReference>